<dbReference type="UniPathway" id="UPA01014"/>
<organism evidence="5 6">
    <name type="scientific">Conexibacter woesei (strain DSM 14684 / CCUG 47730 / CIP 108061 / JCM 11494 / NBRC 100937 / ID131577)</name>
    <dbReference type="NCBI Taxonomy" id="469383"/>
    <lineage>
        <taxon>Bacteria</taxon>
        <taxon>Bacillati</taxon>
        <taxon>Actinomycetota</taxon>
        <taxon>Thermoleophilia</taxon>
        <taxon>Solirubrobacterales</taxon>
        <taxon>Conexibacteraceae</taxon>
        <taxon>Conexibacter</taxon>
    </lineage>
</organism>
<dbReference type="STRING" id="469383.Cwoe_4694"/>
<dbReference type="SUPFAM" id="SSF53335">
    <property type="entry name" value="S-adenosyl-L-methionine-dependent methyltransferases"/>
    <property type="match status" value="1"/>
</dbReference>
<sequence length="333" mass="36458">MTPLGTADPEIVIDRHLDEAHERGLADDVLDGLTRPFKELPPKHFYDERGCELFDQICELPEYYPTRTERAILEAEAAAIVAETGAAELVELGSGTAAKTRVLLDAMAAAGRLRRYVPLDVAETVVQASAEALVEEYPGMQVHGVIGDFERHLGRIPPPVSGEPRIVALLGGTIGNFPPGSRRRLLREIGELLGPEDRLLLGTGLVIDTPTLEAAYDDEAGVTAEFNRNVLRVVNRELDADFPLDGFDHIAFFDTRHEWIEMRLRARRPCSVLVGALGLRIELAAGEEIRTEISAKFTHARVLGDYEAAGLRLTGWHTDADERFALSLAAPAG</sequence>
<feature type="domain" description="Histidine-specific methyltransferase SAM-dependent" evidence="4">
    <location>
        <begin position="26"/>
        <end position="329"/>
    </location>
</feature>
<dbReference type="eggNOG" id="COG4301">
    <property type="taxonomic scope" value="Bacteria"/>
</dbReference>
<dbReference type="HAMAP" id="MF_02037">
    <property type="entry name" value="EgtD"/>
    <property type="match status" value="1"/>
</dbReference>
<dbReference type="PANTHER" id="PTHR43397:SF1">
    <property type="entry name" value="ERGOTHIONEINE BIOSYNTHESIS PROTEIN 1"/>
    <property type="match status" value="1"/>
</dbReference>
<evidence type="ECO:0000256" key="3">
    <source>
        <dbReference type="HAMAP-Rule" id="MF_02037"/>
    </source>
</evidence>
<feature type="binding site" evidence="3">
    <location>
        <position position="120"/>
    </location>
    <ligand>
        <name>S-adenosyl-L-methionine</name>
        <dbReference type="ChEBI" id="CHEBI:59789"/>
    </ligand>
</feature>
<dbReference type="AlphaFoldDB" id="D3FA12"/>
<feature type="binding site" evidence="3">
    <location>
        <position position="216"/>
    </location>
    <ligand>
        <name>L-histidine</name>
        <dbReference type="ChEBI" id="CHEBI:57595"/>
    </ligand>
</feature>
<keyword evidence="1 3" id="KW-0489">Methyltransferase</keyword>
<dbReference type="InterPro" id="IPR019257">
    <property type="entry name" value="MeTrfase_dom"/>
</dbReference>
<reference evidence="5 6" key="1">
    <citation type="journal article" date="2010" name="Stand. Genomic Sci.">
        <title>Complete genome sequence of Conexibacter woesei type strain (ID131577).</title>
        <authorList>
            <person name="Pukall R."/>
            <person name="Lapidus A."/>
            <person name="Glavina Del Rio T."/>
            <person name="Copeland A."/>
            <person name="Tice H."/>
            <person name="Cheng J.-F."/>
            <person name="Lucas S."/>
            <person name="Chen F."/>
            <person name="Nolan M."/>
            <person name="Bruce D."/>
            <person name="Goodwin L."/>
            <person name="Pitluck S."/>
            <person name="Mavromatis K."/>
            <person name="Ivanova N."/>
            <person name="Ovchinnikova G."/>
            <person name="Pati A."/>
            <person name="Chen A."/>
            <person name="Palaniappan K."/>
            <person name="Land M."/>
            <person name="Hauser L."/>
            <person name="Chang Y.-J."/>
            <person name="Jeffries C.D."/>
            <person name="Chain P."/>
            <person name="Meincke L."/>
            <person name="Sims D."/>
            <person name="Brettin T."/>
            <person name="Detter J.C."/>
            <person name="Rohde M."/>
            <person name="Goeker M."/>
            <person name="Bristow J."/>
            <person name="Eisen J.A."/>
            <person name="Markowitz V."/>
            <person name="Kyrpides N.C."/>
            <person name="Klenk H.-P."/>
            <person name="Hugenholtz P."/>
        </authorList>
    </citation>
    <scope>NUCLEOTIDE SEQUENCE [LARGE SCALE GENOMIC DNA]</scope>
    <source>
        <strain evidence="6">DSM 14684 / CIP 108061 / JCM 11494 / NBRC 100937 / ID131577</strain>
    </source>
</reference>
<dbReference type="NCBIfam" id="TIGR03438">
    <property type="entry name" value="egtD_ergothio"/>
    <property type="match status" value="1"/>
</dbReference>
<feature type="binding site" evidence="3">
    <location>
        <begin position="292"/>
        <end position="294"/>
    </location>
    <ligand>
        <name>L-histidine</name>
        <dbReference type="ChEBI" id="CHEBI:57595"/>
    </ligand>
</feature>
<feature type="binding site" evidence="3">
    <location>
        <position position="99"/>
    </location>
    <ligand>
        <name>S-adenosyl-L-methionine</name>
        <dbReference type="ChEBI" id="CHEBI:59789"/>
    </ligand>
</feature>
<accession>D3FA12</accession>
<comment type="subunit">
    <text evidence="3">Monomer.</text>
</comment>
<gene>
    <name evidence="3" type="primary">egtD</name>
    <name evidence="5" type="ordered locus">Cwoe_4694</name>
</gene>
<keyword evidence="6" id="KW-1185">Reference proteome</keyword>
<evidence type="ECO:0000256" key="2">
    <source>
        <dbReference type="ARBA" id="ARBA00022679"/>
    </source>
</evidence>
<dbReference type="EC" id="2.1.1.44" evidence="3"/>
<dbReference type="InterPro" id="IPR017804">
    <property type="entry name" value="MeTrfase_EgtD-like"/>
</dbReference>
<evidence type="ECO:0000256" key="1">
    <source>
        <dbReference type="ARBA" id="ARBA00022603"/>
    </source>
</evidence>
<dbReference type="HOGENOM" id="CLU_049766_1_0_11"/>
<feature type="binding site" evidence="3">
    <location>
        <position position="93"/>
    </location>
    <ligand>
        <name>S-adenosyl-L-methionine</name>
        <dbReference type="ChEBI" id="CHEBI:59789"/>
    </ligand>
</feature>
<comment type="pathway">
    <text evidence="3">Amino-acid biosynthesis; ergothioneine biosynthesis.</text>
</comment>
<dbReference type="Pfam" id="PF10017">
    <property type="entry name" value="Methyltransf_33"/>
    <property type="match status" value="1"/>
</dbReference>
<dbReference type="GO" id="GO:0052706">
    <property type="term" value="F:L-histidine N(alpha)-methyltransferase activity"/>
    <property type="evidence" value="ECO:0007669"/>
    <property type="project" value="UniProtKB-UniRule"/>
</dbReference>
<comment type="function">
    <text evidence="3">Catalyzes the SAM-dependent triple methylation of the alpha-amino group of histidine to form hercynine, a step in the biosynthesis pathway of ergothioneine.</text>
</comment>
<evidence type="ECO:0000313" key="6">
    <source>
        <dbReference type="Proteomes" id="UP000008229"/>
    </source>
</evidence>
<dbReference type="PIRSF" id="PIRSF018005">
    <property type="entry name" value="UCP018005"/>
    <property type="match status" value="1"/>
</dbReference>
<dbReference type="OrthoDB" id="5289726at2"/>
<proteinExistence type="inferred from homology"/>
<dbReference type="KEGG" id="cwo:Cwoe_4694"/>
<feature type="binding site" evidence="3">
    <location>
        <begin position="148"/>
        <end position="149"/>
    </location>
    <ligand>
        <name>S-adenosyl-L-methionine</name>
        <dbReference type="ChEBI" id="CHEBI:59789"/>
    </ligand>
</feature>
<dbReference type="Gene3D" id="3.40.50.150">
    <property type="entry name" value="Vaccinia Virus protein VP39"/>
    <property type="match status" value="1"/>
</dbReference>
<protein>
    <recommendedName>
        <fullName evidence="3">Histidine N-alpha-methyltransferase</fullName>
        <ecNumber evidence="3">2.1.1.44</ecNumber>
    </recommendedName>
    <alternativeName>
        <fullName evidence="3">Histidine trimethyltransferase</fullName>
    </alternativeName>
</protein>
<comment type="similarity">
    <text evidence="3">Belongs to the methyltransferase superfamily. EgtD family.</text>
</comment>
<feature type="binding site" evidence="3">
    <location>
        <position position="176"/>
    </location>
    <ligand>
        <name>L-histidine</name>
        <dbReference type="ChEBI" id="CHEBI:57595"/>
    </ligand>
</feature>
<feature type="binding site" evidence="3">
    <location>
        <position position="63"/>
    </location>
    <ligand>
        <name>L-histidine</name>
        <dbReference type="ChEBI" id="CHEBI:57595"/>
    </ligand>
</feature>
<dbReference type="PANTHER" id="PTHR43397">
    <property type="entry name" value="ERGOTHIONEINE BIOSYNTHESIS PROTEIN 1"/>
    <property type="match status" value="1"/>
</dbReference>
<dbReference type="GO" id="GO:0032259">
    <property type="term" value="P:methylation"/>
    <property type="evidence" value="ECO:0007669"/>
    <property type="project" value="UniProtKB-KW"/>
</dbReference>
<name>D3FA12_CONWI</name>
<dbReference type="Proteomes" id="UP000008229">
    <property type="component" value="Chromosome"/>
</dbReference>
<dbReference type="InterPro" id="IPR029063">
    <property type="entry name" value="SAM-dependent_MTases_sf"/>
</dbReference>
<dbReference type="GO" id="GO:0052699">
    <property type="term" value="P:ergothioneine biosynthetic process"/>
    <property type="evidence" value="ECO:0007669"/>
    <property type="project" value="UniProtKB-UniRule"/>
</dbReference>
<dbReference type="GO" id="GO:0008276">
    <property type="term" value="F:protein methyltransferase activity"/>
    <property type="evidence" value="ECO:0007669"/>
    <property type="project" value="InterPro"/>
</dbReference>
<evidence type="ECO:0000259" key="4">
    <source>
        <dbReference type="Pfam" id="PF10017"/>
    </source>
</evidence>
<dbReference type="InterPro" id="IPR051128">
    <property type="entry name" value="EgtD_Methyltrsf_superfamily"/>
</dbReference>
<evidence type="ECO:0000313" key="5">
    <source>
        <dbReference type="EMBL" id="ADB53107.1"/>
    </source>
</evidence>
<keyword evidence="3" id="KW-0949">S-adenosyl-L-methionine</keyword>
<comment type="catalytic activity">
    <reaction evidence="3">
        <text>L-histidine + 3 S-adenosyl-L-methionine = hercynine + 3 S-adenosyl-L-homocysteine + 3 H(+)</text>
        <dbReference type="Rhea" id="RHEA:38471"/>
        <dbReference type="ChEBI" id="CHEBI:15378"/>
        <dbReference type="ChEBI" id="CHEBI:15781"/>
        <dbReference type="ChEBI" id="CHEBI:57595"/>
        <dbReference type="ChEBI" id="CHEBI:57856"/>
        <dbReference type="ChEBI" id="CHEBI:59789"/>
        <dbReference type="EC" id="2.1.1.44"/>
    </reaction>
</comment>
<keyword evidence="2 3" id="KW-0808">Transferase</keyword>
<reference evidence="6" key="2">
    <citation type="submission" date="2010-01" db="EMBL/GenBank/DDBJ databases">
        <title>The complete genome of Conexibacter woesei DSM 14684.</title>
        <authorList>
            <consortium name="US DOE Joint Genome Institute (JGI-PGF)"/>
            <person name="Lucas S."/>
            <person name="Copeland A."/>
            <person name="Lapidus A."/>
            <person name="Glavina del Rio T."/>
            <person name="Dalin E."/>
            <person name="Tice H."/>
            <person name="Bruce D."/>
            <person name="Goodwin L."/>
            <person name="Pitluck S."/>
            <person name="Kyrpides N."/>
            <person name="Mavromatis K."/>
            <person name="Ivanova N."/>
            <person name="Mikhailova N."/>
            <person name="Chertkov O."/>
            <person name="Brettin T."/>
            <person name="Detter J.C."/>
            <person name="Han C."/>
            <person name="Larimer F."/>
            <person name="Land M."/>
            <person name="Hauser L."/>
            <person name="Markowitz V."/>
            <person name="Cheng J.-F."/>
            <person name="Hugenholtz P."/>
            <person name="Woyke T."/>
            <person name="Wu D."/>
            <person name="Pukall R."/>
            <person name="Steenblock K."/>
            <person name="Schneider S."/>
            <person name="Klenk H.-P."/>
            <person name="Eisen J.A."/>
        </authorList>
    </citation>
    <scope>NUCLEOTIDE SEQUENCE [LARGE SCALE GENOMIC DNA]</scope>
    <source>
        <strain evidence="6">DSM 14684 / CIP 108061 / JCM 11494 / NBRC 100937 / ID131577</strain>
    </source>
</reference>
<dbReference type="RefSeq" id="WP_012936158.1">
    <property type="nucleotide sequence ID" value="NC_013739.1"/>
</dbReference>
<dbReference type="EMBL" id="CP001854">
    <property type="protein sequence ID" value="ADB53107.1"/>
    <property type="molecule type" value="Genomic_DNA"/>
</dbReference>
<dbReference type="InterPro" id="IPR032888">
    <property type="entry name" value="EgtD_Actinobacteria"/>
</dbReference>
<dbReference type="InterPro" id="IPR035094">
    <property type="entry name" value="EgtD"/>
</dbReference>